<organism evidence="10 11">
    <name type="scientific">Triparma strigata</name>
    <dbReference type="NCBI Taxonomy" id="1606541"/>
    <lineage>
        <taxon>Eukaryota</taxon>
        <taxon>Sar</taxon>
        <taxon>Stramenopiles</taxon>
        <taxon>Ochrophyta</taxon>
        <taxon>Bolidophyceae</taxon>
        <taxon>Parmales</taxon>
        <taxon>Triparmaceae</taxon>
        <taxon>Triparma</taxon>
    </lineage>
</organism>
<evidence type="ECO:0000256" key="1">
    <source>
        <dbReference type="ARBA" id="ARBA00004123"/>
    </source>
</evidence>
<evidence type="ECO:0000256" key="4">
    <source>
        <dbReference type="ARBA" id="ARBA00023172"/>
    </source>
</evidence>
<dbReference type="GO" id="GO:0005634">
    <property type="term" value="C:nucleus"/>
    <property type="evidence" value="ECO:0007669"/>
    <property type="project" value="UniProtKB-SubCell"/>
</dbReference>
<keyword evidence="5 7" id="KW-0234">DNA repair</keyword>
<dbReference type="Proteomes" id="UP001165085">
    <property type="component" value="Unassembled WGS sequence"/>
</dbReference>
<evidence type="ECO:0000256" key="6">
    <source>
        <dbReference type="ARBA" id="ARBA00023242"/>
    </source>
</evidence>
<dbReference type="AlphaFoldDB" id="A0A9W7BD16"/>
<dbReference type="Pfam" id="PF08743">
    <property type="entry name" value="Nse4_C"/>
    <property type="match status" value="1"/>
</dbReference>
<keyword evidence="6 7" id="KW-0539">Nucleus</keyword>
<comment type="similarity">
    <text evidence="2 7">Belongs to the NSE4 family.</text>
</comment>
<accession>A0A9W7BD16</accession>
<keyword evidence="4 7" id="KW-0233">DNA recombination</keyword>
<reference evidence="11" key="1">
    <citation type="journal article" date="2023" name="Commun. Biol.">
        <title>Genome analysis of Parmales, the sister group of diatoms, reveals the evolutionary specialization of diatoms from phago-mixotrophs to photoautotrophs.</title>
        <authorList>
            <person name="Ban H."/>
            <person name="Sato S."/>
            <person name="Yoshikawa S."/>
            <person name="Yamada K."/>
            <person name="Nakamura Y."/>
            <person name="Ichinomiya M."/>
            <person name="Sato N."/>
            <person name="Blanc-Mathieu R."/>
            <person name="Endo H."/>
            <person name="Kuwata A."/>
            <person name="Ogata H."/>
        </authorList>
    </citation>
    <scope>NUCLEOTIDE SEQUENCE [LARGE SCALE GENOMIC DNA]</scope>
    <source>
        <strain evidence="11">NIES 3701</strain>
    </source>
</reference>
<dbReference type="GO" id="GO:0006310">
    <property type="term" value="P:DNA recombination"/>
    <property type="evidence" value="ECO:0007669"/>
    <property type="project" value="UniProtKB-UniRule"/>
</dbReference>
<dbReference type="EMBL" id="BRXY01000286">
    <property type="protein sequence ID" value="GMH83905.1"/>
    <property type="molecule type" value="Genomic_DNA"/>
</dbReference>
<evidence type="ECO:0000256" key="5">
    <source>
        <dbReference type="ARBA" id="ARBA00023204"/>
    </source>
</evidence>
<dbReference type="PANTHER" id="PTHR16140">
    <property type="entry name" value="NON-STRUCTURAL MAINTENANCE OF CHROMOSOMES ELEMENT 4"/>
    <property type="match status" value="1"/>
</dbReference>
<dbReference type="PANTHER" id="PTHR16140:SF0">
    <property type="entry name" value="NON-STRUCTURAL MAINTENANCE OF CHROMOSOMES ELEMENT 4"/>
    <property type="match status" value="1"/>
</dbReference>
<evidence type="ECO:0000313" key="10">
    <source>
        <dbReference type="EMBL" id="GMH83905.1"/>
    </source>
</evidence>
<evidence type="ECO:0000256" key="8">
    <source>
        <dbReference type="SAM" id="MobiDB-lite"/>
    </source>
</evidence>
<evidence type="ECO:0000259" key="9">
    <source>
        <dbReference type="Pfam" id="PF08743"/>
    </source>
</evidence>
<dbReference type="InterPro" id="IPR027786">
    <property type="entry name" value="Nse4/EID"/>
</dbReference>
<gene>
    <name evidence="10" type="ORF">TrST_g9413</name>
</gene>
<dbReference type="GO" id="GO:0030915">
    <property type="term" value="C:Smc5-Smc6 complex"/>
    <property type="evidence" value="ECO:0007669"/>
    <property type="project" value="UniProtKB-UniRule"/>
</dbReference>
<feature type="domain" description="Non-structural maintenance of chromosome element 4 C-terminal" evidence="9">
    <location>
        <begin position="234"/>
        <end position="312"/>
    </location>
</feature>
<feature type="compositionally biased region" description="Basic and acidic residues" evidence="8">
    <location>
        <begin position="1"/>
        <end position="10"/>
    </location>
</feature>
<keyword evidence="11" id="KW-1185">Reference proteome</keyword>
<keyword evidence="3 7" id="KW-0227">DNA damage</keyword>
<evidence type="ECO:0000256" key="7">
    <source>
        <dbReference type="RuleBase" id="RU365071"/>
    </source>
</evidence>
<dbReference type="InterPro" id="IPR014854">
    <property type="entry name" value="Nse4_C"/>
</dbReference>
<comment type="function">
    <text evidence="7">Component of the SMC5-SMC6 complex, that promotes sister chromatid alignment after DNA damage and facilitates double-stranded DNA breaks (DSBs) repair via homologous recombination between sister chromatids.</text>
</comment>
<comment type="subunit">
    <text evidence="7">Component of the SMC5-SMC6 complex.</text>
</comment>
<evidence type="ECO:0000256" key="2">
    <source>
        <dbReference type="ARBA" id="ARBA00008997"/>
    </source>
</evidence>
<name>A0A9W7BD16_9STRA</name>
<evidence type="ECO:0000256" key="3">
    <source>
        <dbReference type="ARBA" id="ARBA00022763"/>
    </source>
</evidence>
<dbReference type="GO" id="GO:0006281">
    <property type="term" value="P:DNA repair"/>
    <property type="evidence" value="ECO:0007669"/>
    <property type="project" value="UniProtKB-UniRule"/>
</dbReference>
<sequence>MPRKKDNDGGKKKKKERIKVMSESGQTDAERRLIRKKQRSLHKTIEEAGDDIEDATKSTFDDKRDENNEVFEKVFYAREAALDGENMALIASKASKQANKLVSVDRYDISSVIKALRRKVVDDRGNFSWSKLGVASGRCFNTVPKVYFMNGPSGKPRLTKVVKEKKKRVRIDEEAVEENPDEILTQKKDKNGLSGMEDIIKSVSATLENTVKKRRKVMETKKLGKGKGEDEGACLVKLVVNPKSFTQTAENILALSFNVKSGKAGLSKNSTTGLPIAKEKANANQMPMSKQSVLSLNMKQWRDMVEHYKVGEEDGVKNRRNKNKK</sequence>
<comment type="subcellular location">
    <subcellularLocation>
        <location evidence="1 7">Nucleus</location>
    </subcellularLocation>
</comment>
<evidence type="ECO:0000313" key="11">
    <source>
        <dbReference type="Proteomes" id="UP001165085"/>
    </source>
</evidence>
<proteinExistence type="inferred from homology"/>
<dbReference type="OrthoDB" id="361242at2759"/>
<comment type="caution">
    <text evidence="10">The sequence shown here is derived from an EMBL/GenBank/DDBJ whole genome shotgun (WGS) entry which is preliminary data.</text>
</comment>
<feature type="region of interest" description="Disordered" evidence="8">
    <location>
        <begin position="1"/>
        <end position="31"/>
    </location>
</feature>
<protein>
    <recommendedName>
        <fullName evidence="7">Non-structural maintenance of chromosomes element 4</fullName>
    </recommendedName>
</protein>